<keyword evidence="3 9" id="KW-1133">Transmembrane helix</keyword>
<proteinExistence type="inferred from homology"/>
<evidence type="ECO:0000256" key="1">
    <source>
        <dbReference type="ARBA" id="ARBA00008619"/>
    </source>
</evidence>
<feature type="region of interest" description="Disordered" evidence="8">
    <location>
        <begin position="426"/>
        <end position="445"/>
    </location>
</feature>
<comment type="similarity">
    <text evidence="1">Belongs to the nesprin family.</text>
</comment>
<organism evidence="11 12">
    <name type="scientific">Scleropages formosus</name>
    <name type="common">Asian bonytongue</name>
    <name type="synonym">Osteoglossum formosum</name>
    <dbReference type="NCBI Taxonomy" id="113540"/>
    <lineage>
        <taxon>Eukaryota</taxon>
        <taxon>Metazoa</taxon>
        <taxon>Chordata</taxon>
        <taxon>Craniata</taxon>
        <taxon>Vertebrata</taxon>
        <taxon>Euteleostomi</taxon>
        <taxon>Actinopterygii</taxon>
        <taxon>Neopterygii</taxon>
        <taxon>Teleostei</taxon>
        <taxon>Osteoglossocephala</taxon>
        <taxon>Osteoglossomorpha</taxon>
        <taxon>Osteoglossiformes</taxon>
        <taxon>Osteoglossidae</taxon>
        <taxon>Scleropages</taxon>
    </lineage>
</organism>
<evidence type="ECO:0000256" key="9">
    <source>
        <dbReference type="SAM" id="Phobius"/>
    </source>
</evidence>
<evidence type="ECO:0000256" key="6">
    <source>
        <dbReference type="ARBA" id="ARBA00046312"/>
    </source>
</evidence>
<evidence type="ECO:0000259" key="10">
    <source>
        <dbReference type="PROSITE" id="PS51049"/>
    </source>
</evidence>
<comment type="caution">
    <text evidence="11">The sequence shown here is derived from an EMBL/GenBank/DDBJ whole genome shotgun (WGS) entry which is preliminary data.</text>
</comment>
<dbReference type="AlphaFoldDB" id="A0A0N8K0T8"/>
<evidence type="ECO:0000256" key="8">
    <source>
        <dbReference type="SAM" id="MobiDB-lite"/>
    </source>
</evidence>
<keyword evidence="4 7" id="KW-0472">Membrane</keyword>
<dbReference type="InterPro" id="IPR030268">
    <property type="entry name" value="SYNE4"/>
</dbReference>
<feature type="transmembrane region" description="Helical" evidence="9">
    <location>
        <begin position="464"/>
        <end position="485"/>
    </location>
</feature>
<dbReference type="Pfam" id="PF10541">
    <property type="entry name" value="KASH"/>
    <property type="match status" value="1"/>
</dbReference>
<keyword evidence="2 7" id="KW-0812">Transmembrane</keyword>
<dbReference type="EMBL" id="JARO02002291">
    <property type="protein sequence ID" value="KPP73057.1"/>
    <property type="molecule type" value="Genomic_DNA"/>
</dbReference>
<dbReference type="PANTHER" id="PTHR21640">
    <property type="match status" value="1"/>
</dbReference>
<name>A0A0N8K0T8_SCLFO</name>
<dbReference type="SUPFAM" id="SSF46966">
    <property type="entry name" value="Spectrin repeat"/>
    <property type="match status" value="2"/>
</dbReference>
<evidence type="ECO:0000256" key="5">
    <source>
        <dbReference type="ARBA" id="ARBA00023242"/>
    </source>
</evidence>
<dbReference type="PROSITE" id="PS51049">
    <property type="entry name" value="KASH"/>
    <property type="match status" value="1"/>
</dbReference>
<dbReference type="GO" id="GO:0005640">
    <property type="term" value="C:nuclear outer membrane"/>
    <property type="evidence" value="ECO:0007669"/>
    <property type="project" value="UniProtKB-SubCell"/>
</dbReference>
<comment type="subcellular location">
    <subcellularLocation>
        <location evidence="6">Nucleus outer membrane</location>
        <topology evidence="6">Single-pass type IV membrane protein</topology>
    </subcellularLocation>
</comment>
<feature type="compositionally biased region" description="Basic and acidic residues" evidence="8">
    <location>
        <begin position="426"/>
        <end position="439"/>
    </location>
</feature>
<dbReference type="SMART" id="SM01249">
    <property type="entry name" value="KASH"/>
    <property type="match status" value="1"/>
</dbReference>
<dbReference type="SMART" id="SM00150">
    <property type="entry name" value="SPEC"/>
    <property type="match status" value="2"/>
</dbReference>
<evidence type="ECO:0000256" key="3">
    <source>
        <dbReference type="ARBA" id="ARBA00022989"/>
    </source>
</evidence>
<feature type="domain" description="KASH" evidence="10">
    <location>
        <begin position="461"/>
        <end position="520"/>
    </location>
</feature>
<accession>A0A0N8K0T8</accession>
<evidence type="ECO:0000256" key="2">
    <source>
        <dbReference type="ARBA" id="ARBA00022692"/>
    </source>
</evidence>
<evidence type="ECO:0000256" key="4">
    <source>
        <dbReference type="ARBA" id="ARBA00023136"/>
    </source>
</evidence>
<reference evidence="11 12" key="1">
    <citation type="submission" date="2015-08" db="EMBL/GenBank/DDBJ databases">
        <title>The genome of the Asian arowana (Scleropages formosus).</title>
        <authorList>
            <person name="Tan M.H."/>
            <person name="Gan H.M."/>
            <person name="Croft L.J."/>
            <person name="Austin C.M."/>
        </authorList>
    </citation>
    <scope>NUCLEOTIDE SEQUENCE [LARGE SCALE GENOMIC DNA]</scope>
    <source>
        <strain evidence="11">Aro1</strain>
    </source>
</reference>
<dbReference type="InterPro" id="IPR012315">
    <property type="entry name" value="KASH"/>
</dbReference>
<evidence type="ECO:0000313" key="12">
    <source>
        <dbReference type="Proteomes" id="UP000034805"/>
    </source>
</evidence>
<keyword evidence="5" id="KW-0539">Nucleus</keyword>
<gene>
    <name evidence="11" type="ORF">Z043_107886</name>
</gene>
<protein>
    <recommendedName>
        <fullName evidence="10">KASH domain-containing protein</fullName>
    </recommendedName>
</protein>
<sequence length="520" mass="59109">MRGASNANMSGMMQFSVGVMPGCQADNLPCATGSDVKYREDEKLASYPAESPERALTGVNLYLESNESVNRCVCLEKKWILWHEFIKDHSCFTDWLQLAEKSARRPRSAVILYITAKEDLKRYQDLQVEIRSRLAQLDSLNEQHRVLAQHFRGVMAHRLTSMVLDSSRRWDVLSKTVENACHSLKHFVAQREEFESQCDEMAIWLADMDLRLTEVEHFSGKDTYQKMQQLQSFQEAVGGNVVRLNKLLERGEALIQHCEPADAQEIEESLQELLLYCIRVFEGVGRLHTRLLSMRLVFEEDWLLAAVPVMTDSSKALQEDEGIFEKSSISEQFEPNHSDSMDHLVLEWDPSVDIGGSVSHDDADSDYSSAITGLHWDEPVSRDTTRRSYRTSKDSRLDMAEMEAASERPSQVPVCWLRPQSPFLKEKDDHPGISEDKVNIENGFNKPSPGLSRSSPWLLGASHFAWMLKASTLLYVLLALLLGFWASLHQPRLESGCHHSSSLARSFHLMLHYVNGPPPT</sequence>
<dbReference type="GO" id="GO:0034993">
    <property type="term" value="C:meiotic nuclear membrane microtubule tethering complex"/>
    <property type="evidence" value="ECO:0007669"/>
    <property type="project" value="InterPro"/>
</dbReference>
<evidence type="ECO:0000313" key="11">
    <source>
        <dbReference type="EMBL" id="KPP73057.1"/>
    </source>
</evidence>
<dbReference type="InterPro" id="IPR018159">
    <property type="entry name" value="Spectrin/alpha-actinin"/>
</dbReference>
<dbReference type="CDD" id="cd00176">
    <property type="entry name" value="SPEC"/>
    <property type="match status" value="1"/>
</dbReference>
<dbReference type="STRING" id="113540.ENSSFOP00015052418"/>
<feature type="topological domain" description="Perinuclear space" evidence="7">
    <location>
        <begin position="491"/>
        <end position="520"/>
    </location>
</feature>
<feature type="topological domain" description="Cytoplasmic" evidence="7">
    <location>
        <begin position="1"/>
        <end position="469"/>
    </location>
</feature>
<dbReference type="Proteomes" id="UP000034805">
    <property type="component" value="Unassembled WGS sequence"/>
</dbReference>
<evidence type="ECO:0000256" key="7">
    <source>
        <dbReference type="PROSITE-ProRule" id="PRU00385"/>
    </source>
</evidence>
<dbReference type="PANTHER" id="PTHR21640:SF1">
    <property type="entry name" value="NESPRIN-4"/>
    <property type="match status" value="1"/>
</dbReference>
<dbReference type="Gene3D" id="1.20.58.60">
    <property type="match status" value="2"/>
</dbReference>